<evidence type="ECO:0000313" key="4">
    <source>
        <dbReference type="Proteomes" id="UP000789707"/>
    </source>
</evidence>
<dbReference type="Pfam" id="PF01569">
    <property type="entry name" value="PAP2"/>
    <property type="match status" value="1"/>
</dbReference>
<keyword evidence="1" id="KW-1133">Transmembrane helix</keyword>
<evidence type="ECO:0000256" key="1">
    <source>
        <dbReference type="SAM" id="Phobius"/>
    </source>
</evidence>
<feature type="transmembrane region" description="Helical" evidence="1">
    <location>
        <begin position="53"/>
        <end position="75"/>
    </location>
</feature>
<dbReference type="PANTHER" id="PTHR14969:SF13">
    <property type="entry name" value="AT30094P"/>
    <property type="match status" value="1"/>
</dbReference>
<dbReference type="PANTHER" id="PTHR14969">
    <property type="entry name" value="SPHINGOSINE-1-PHOSPHATE PHOSPHOHYDROLASE"/>
    <property type="match status" value="1"/>
</dbReference>
<dbReference type="SUPFAM" id="SSF48317">
    <property type="entry name" value="Acid phosphatase/Vanadium-dependent haloperoxidase"/>
    <property type="match status" value="1"/>
</dbReference>
<dbReference type="RefSeq" id="WP_230095954.1">
    <property type="nucleotide sequence ID" value="NZ_CAKKNS010000001.1"/>
</dbReference>
<sequence>MKKVTLKIGISAIIFLALMTLVITHHATGIDNWGFGIDHGTILDPNTPWMLEITYFSSPAIWVTVLNLVILYLFFIGKRYAAAIYMAFWLDGAIILATVIKILVGRHRPLHQLILDSGYSFPSIHTMTAAICVLMFLSLFKTHNAKYHLFQVLAFVWVVMVAASRVYLRNHYPTDVMGGAALAYLWTNLLWYLNHRWLHIIK</sequence>
<feature type="transmembrane region" description="Helical" evidence="1">
    <location>
        <begin position="147"/>
        <end position="168"/>
    </location>
</feature>
<dbReference type="Gene3D" id="1.20.144.10">
    <property type="entry name" value="Phosphatidic acid phosphatase type 2/haloperoxidase"/>
    <property type="match status" value="2"/>
</dbReference>
<dbReference type="CDD" id="cd03392">
    <property type="entry name" value="PAP2_like_2"/>
    <property type="match status" value="1"/>
</dbReference>
<dbReference type="InterPro" id="IPR036938">
    <property type="entry name" value="PAP2/HPO_sf"/>
</dbReference>
<evidence type="ECO:0000313" key="3">
    <source>
        <dbReference type="EMBL" id="CAH0415876.1"/>
    </source>
</evidence>
<keyword evidence="1" id="KW-0472">Membrane</keyword>
<dbReference type="EMBL" id="CAKKNS010000001">
    <property type="protein sequence ID" value="CAH0415876.1"/>
    <property type="molecule type" value="Genomic_DNA"/>
</dbReference>
<feature type="domain" description="Phosphatidic acid phosphatase type 2/haloperoxidase" evidence="2">
    <location>
        <begin position="83"/>
        <end position="191"/>
    </location>
</feature>
<protein>
    <recommendedName>
        <fullName evidence="2">Phosphatidic acid phosphatase type 2/haloperoxidase domain-containing protein</fullName>
    </recommendedName>
</protein>
<evidence type="ECO:0000259" key="2">
    <source>
        <dbReference type="SMART" id="SM00014"/>
    </source>
</evidence>
<feature type="transmembrane region" description="Helical" evidence="1">
    <location>
        <begin position="124"/>
        <end position="140"/>
    </location>
</feature>
<dbReference type="SMART" id="SM00014">
    <property type="entry name" value="acidPPc"/>
    <property type="match status" value="1"/>
</dbReference>
<dbReference type="InterPro" id="IPR000326">
    <property type="entry name" value="PAP2/HPO"/>
</dbReference>
<reference evidence="3 4" key="1">
    <citation type="submission" date="2021-11" db="EMBL/GenBank/DDBJ databases">
        <authorList>
            <person name="Depoorter E."/>
        </authorList>
    </citation>
    <scope>NUCLEOTIDE SEQUENCE [LARGE SCALE GENOMIC DNA]</scope>
    <source>
        <strain evidence="3 4">LMG 24289</strain>
    </source>
</reference>
<organism evidence="3 4">
    <name type="scientific">Periweissella fabaria</name>
    <dbReference type="NCBI Taxonomy" id="546157"/>
    <lineage>
        <taxon>Bacteria</taxon>
        <taxon>Bacillati</taxon>
        <taxon>Bacillota</taxon>
        <taxon>Bacilli</taxon>
        <taxon>Lactobacillales</taxon>
        <taxon>Lactobacillaceae</taxon>
        <taxon>Periweissella</taxon>
    </lineage>
</organism>
<proteinExistence type="predicted"/>
<keyword evidence="1" id="KW-0812">Transmembrane</keyword>
<feature type="transmembrane region" description="Helical" evidence="1">
    <location>
        <begin position="174"/>
        <end position="193"/>
    </location>
</feature>
<keyword evidence="4" id="KW-1185">Reference proteome</keyword>
<comment type="caution">
    <text evidence="3">The sequence shown here is derived from an EMBL/GenBank/DDBJ whole genome shotgun (WGS) entry which is preliminary data.</text>
</comment>
<gene>
    <name evidence="3" type="ORF">WFA24289_00174</name>
</gene>
<dbReference type="Proteomes" id="UP000789707">
    <property type="component" value="Unassembled WGS sequence"/>
</dbReference>
<feature type="transmembrane region" description="Helical" evidence="1">
    <location>
        <begin position="82"/>
        <end position="104"/>
    </location>
</feature>
<name>A0ABM8Z541_9LACO</name>
<accession>A0ABM8Z541</accession>